<dbReference type="GO" id="GO:0016491">
    <property type="term" value="F:oxidoreductase activity"/>
    <property type="evidence" value="ECO:0007669"/>
    <property type="project" value="InterPro"/>
</dbReference>
<name>A0A0U3SDD5_9BACT</name>
<dbReference type="PANTHER" id="PTHR42852:SF18">
    <property type="entry name" value="CHROMOSOME UNDETERMINED SCAFFOLD_47, WHOLE GENOME SHOTGUN SEQUENCE"/>
    <property type="match status" value="1"/>
</dbReference>
<evidence type="ECO:0000313" key="4">
    <source>
        <dbReference type="EMBL" id="ALW84150.1"/>
    </source>
</evidence>
<evidence type="ECO:0000256" key="1">
    <source>
        <dbReference type="ARBA" id="ARBA00023284"/>
    </source>
</evidence>
<protein>
    <recommendedName>
        <fullName evidence="3">Thioredoxin domain-containing protein</fullName>
    </recommendedName>
</protein>
<dbReference type="RefSeq" id="WP_068189773.1">
    <property type="nucleotide sequence ID" value="NZ_CP013909.1"/>
</dbReference>
<accession>A0A0U3SDD5</accession>
<evidence type="ECO:0000313" key="5">
    <source>
        <dbReference type="Proteomes" id="UP000059542"/>
    </source>
</evidence>
<dbReference type="AlphaFoldDB" id="A0A0U3SDD5"/>
<feature type="domain" description="Thioredoxin" evidence="3">
    <location>
        <begin position="105"/>
        <end position="242"/>
    </location>
</feature>
<dbReference type="Pfam" id="PF00578">
    <property type="entry name" value="AhpC-TSA"/>
    <property type="match status" value="1"/>
</dbReference>
<dbReference type="InterPro" id="IPR013766">
    <property type="entry name" value="Thioredoxin_domain"/>
</dbReference>
<dbReference type="PROSITE" id="PS51352">
    <property type="entry name" value="THIOREDOXIN_2"/>
    <property type="match status" value="1"/>
</dbReference>
<sequence>MNYLSALAFSLLLATTAHAQAPSPAPTAAPRPTIQVTEMSSVIDAAGNPLAFPVWRQMLATSEFKLRVAPGSSAAAPVFQVVARTPEERAAYLAQLPAPQESPFFTTGQTLAPFKLRDVNGRKYDSKDLAGKIVVLNFWFIGCPPCRAEIPELNKLVQQNAKRDDVVFLAVALDQRGAIEKFTQQFPLEYAVVADGRYVAEKYGIRSYPTNLVVDRQGKVVFHAQSHPNMVAYLQKAIDEAK</sequence>
<dbReference type="OrthoDB" id="9815205at2"/>
<dbReference type="PANTHER" id="PTHR42852">
    <property type="entry name" value="THIOL:DISULFIDE INTERCHANGE PROTEIN DSBE"/>
    <property type="match status" value="1"/>
</dbReference>
<keyword evidence="2" id="KW-0732">Signal</keyword>
<keyword evidence="5" id="KW-1185">Reference proteome</keyword>
<evidence type="ECO:0000259" key="3">
    <source>
        <dbReference type="PROSITE" id="PS51352"/>
    </source>
</evidence>
<dbReference type="Proteomes" id="UP000059542">
    <property type="component" value="Chromosome"/>
</dbReference>
<dbReference type="PROSITE" id="PS00194">
    <property type="entry name" value="THIOREDOXIN_1"/>
    <property type="match status" value="1"/>
</dbReference>
<feature type="signal peptide" evidence="2">
    <location>
        <begin position="1"/>
        <end position="19"/>
    </location>
</feature>
<evidence type="ECO:0000256" key="2">
    <source>
        <dbReference type="SAM" id="SignalP"/>
    </source>
</evidence>
<dbReference type="InterPro" id="IPR050553">
    <property type="entry name" value="Thioredoxin_ResA/DsbE_sf"/>
</dbReference>
<dbReference type="SUPFAM" id="SSF52833">
    <property type="entry name" value="Thioredoxin-like"/>
    <property type="match status" value="1"/>
</dbReference>
<dbReference type="CDD" id="cd02966">
    <property type="entry name" value="TlpA_like_family"/>
    <property type="match status" value="1"/>
</dbReference>
<proteinExistence type="predicted"/>
<dbReference type="InterPro" id="IPR000866">
    <property type="entry name" value="AhpC/TSA"/>
</dbReference>
<gene>
    <name evidence="4" type="ORF">AUC43_02965</name>
</gene>
<dbReference type="KEGG" id="hyg:AUC43_02965"/>
<dbReference type="EMBL" id="CP013909">
    <property type="protein sequence ID" value="ALW84150.1"/>
    <property type="molecule type" value="Genomic_DNA"/>
</dbReference>
<organism evidence="4 5">
    <name type="scientific">Hymenobacter sedentarius</name>
    <dbReference type="NCBI Taxonomy" id="1411621"/>
    <lineage>
        <taxon>Bacteria</taxon>
        <taxon>Pseudomonadati</taxon>
        <taxon>Bacteroidota</taxon>
        <taxon>Cytophagia</taxon>
        <taxon>Cytophagales</taxon>
        <taxon>Hymenobacteraceae</taxon>
        <taxon>Hymenobacter</taxon>
    </lineage>
</organism>
<dbReference type="InterPro" id="IPR036249">
    <property type="entry name" value="Thioredoxin-like_sf"/>
</dbReference>
<feature type="chain" id="PRO_5006845005" description="Thioredoxin domain-containing protein" evidence="2">
    <location>
        <begin position="20"/>
        <end position="242"/>
    </location>
</feature>
<dbReference type="InterPro" id="IPR017937">
    <property type="entry name" value="Thioredoxin_CS"/>
</dbReference>
<reference evidence="4 5" key="1">
    <citation type="submission" date="2015-12" db="EMBL/GenBank/DDBJ databases">
        <authorList>
            <person name="Shamseldin A."/>
            <person name="Moawad H."/>
            <person name="Abd El-Rahim W.M."/>
            <person name="Sadowsky M.J."/>
        </authorList>
    </citation>
    <scope>NUCLEOTIDE SEQUENCE [LARGE SCALE GENOMIC DNA]</scope>
    <source>
        <strain evidence="4 5">DG5B</strain>
    </source>
</reference>
<dbReference type="GO" id="GO:0016209">
    <property type="term" value="F:antioxidant activity"/>
    <property type="evidence" value="ECO:0007669"/>
    <property type="project" value="InterPro"/>
</dbReference>
<dbReference type="Gene3D" id="3.40.30.10">
    <property type="entry name" value="Glutaredoxin"/>
    <property type="match status" value="1"/>
</dbReference>
<keyword evidence="1" id="KW-0676">Redox-active center</keyword>